<keyword evidence="6" id="KW-0804">Transcription</keyword>
<dbReference type="AlphaFoldDB" id="A0A380FJ67"/>
<proteinExistence type="predicted"/>
<dbReference type="PANTHER" id="PTHR35786">
    <property type="entry name" value="REDOX-SENSING TRANSCRIPTIONAL REPRESSOR REX"/>
    <property type="match status" value="1"/>
</dbReference>
<evidence type="ECO:0000256" key="2">
    <source>
        <dbReference type="ARBA" id="ARBA00022491"/>
    </source>
</evidence>
<dbReference type="GO" id="GO:0051775">
    <property type="term" value="P:response to redox state"/>
    <property type="evidence" value="ECO:0007669"/>
    <property type="project" value="InterPro"/>
</dbReference>
<evidence type="ECO:0000256" key="3">
    <source>
        <dbReference type="ARBA" id="ARBA00023015"/>
    </source>
</evidence>
<evidence type="ECO:0000256" key="6">
    <source>
        <dbReference type="ARBA" id="ARBA00023163"/>
    </source>
</evidence>
<evidence type="ECO:0000313" key="9">
    <source>
        <dbReference type="Proteomes" id="UP000255277"/>
    </source>
</evidence>
<dbReference type="InterPro" id="IPR022876">
    <property type="entry name" value="Tscrpt_rep_Rex"/>
</dbReference>
<dbReference type="SUPFAM" id="SSF51735">
    <property type="entry name" value="NAD(P)-binding Rossmann-fold domains"/>
    <property type="match status" value="1"/>
</dbReference>
<evidence type="ECO:0000259" key="7">
    <source>
        <dbReference type="Pfam" id="PF02629"/>
    </source>
</evidence>
<evidence type="ECO:0000256" key="1">
    <source>
        <dbReference type="ARBA" id="ARBA00022490"/>
    </source>
</evidence>
<keyword evidence="1" id="KW-0963">Cytoplasm</keyword>
<protein>
    <submittedName>
        <fullName evidence="8">Redox-sensing transcriptional repressor Rex</fullName>
    </submittedName>
</protein>
<name>A0A380FJ67_STAGA</name>
<evidence type="ECO:0000256" key="5">
    <source>
        <dbReference type="ARBA" id="ARBA00023125"/>
    </source>
</evidence>
<keyword evidence="3" id="KW-0805">Transcription regulation</keyword>
<gene>
    <name evidence="8" type="primary">rex_1</name>
    <name evidence="8" type="ORF">NCTC12195_03677</name>
</gene>
<dbReference type="InterPro" id="IPR036291">
    <property type="entry name" value="NAD(P)-bd_dom_sf"/>
</dbReference>
<keyword evidence="4" id="KW-0520">NAD</keyword>
<dbReference type="InterPro" id="IPR003781">
    <property type="entry name" value="CoA-bd"/>
</dbReference>
<evidence type="ECO:0000313" key="8">
    <source>
        <dbReference type="EMBL" id="SUM34168.1"/>
    </source>
</evidence>
<dbReference type="EMBL" id="UHDK01000001">
    <property type="protein sequence ID" value="SUM34168.1"/>
    <property type="molecule type" value="Genomic_DNA"/>
</dbReference>
<keyword evidence="2" id="KW-0678">Repressor</keyword>
<sequence length="75" mass="8494">MWIGTEIGQVSVSNYADITEVLEREQIDIVILTTPEDVAQQVTDKLVDVGVKGILKTLHQVVYLRHLMCKFIILI</sequence>
<dbReference type="GO" id="GO:0045892">
    <property type="term" value="P:negative regulation of DNA-templated transcription"/>
    <property type="evidence" value="ECO:0007669"/>
    <property type="project" value="InterPro"/>
</dbReference>
<dbReference type="Gene3D" id="3.40.50.720">
    <property type="entry name" value="NAD(P)-binding Rossmann-like Domain"/>
    <property type="match status" value="1"/>
</dbReference>
<dbReference type="GO" id="GO:0003677">
    <property type="term" value="F:DNA binding"/>
    <property type="evidence" value="ECO:0007669"/>
    <property type="project" value="UniProtKB-KW"/>
</dbReference>
<accession>A0A380FJ67</accession>
<keyword evidence="5" id="KW-0238">DNA-binding</keyword>
<dbReference type="Pfam" id="PF02629">
    <property type="entry name" value="CoA_binding"/>
    <property type="match status" value="1"/>
</dbReference>
<evidence type="ECO:0000256" key="4">
    <source>
        <dbReference type="ARBA" id="ARBA00023027"/>
    </source>
</evidence>
<organism evidence="8 9">
    <name type="scientific">Staphylococcus gallinarum</name>
    <dbReference type="NCBI Taxonomy" id="1293"/>
    <lineage>
        <taxon>Bacteria</taxon>
        <taxon>Bacillati</taxon>
        <taxon>Bacillota</taxon>
        <taxon>Bacilli</taxon>
        <taxon>Bacillales</taxon>
        <taxon>Staphylococcaceae</taxon>
        <taxon>Staphylococcus</taxon>
    </lineage>
</organism>
<feature type="domain" description="CoA-binding" evidence="7">
    <location>
        <begin position="3"/>
        <end position="55"/>
    </location>
</feature>
<dbReference type="Proteomes" id="UP000255277">
    <property type="component" value="Unassembled WGS sequence"/>
</dbReference>
<dbReference type="PANTHER" id="PTHR35786:SF1">
    <property type="entry name" value="REDOX-SENSING TRANSCRIPTIONAL REPRESSOR REX 1"/>
    <property type="match status" value="1"/>
</dbReference>
<reference evidence="8 9" key="1">
    <citation type="submission" date="2018-06" db="EMBL/GenBank/DDBJ databases">
        <authorList>
            <consortium name="Pathogen Informatics"/>
            <person name="Doyle S."/>
        </authorList>
    </citation>
    <scope>NUCLEOTIDE SEQUENCE [LARGE SCALE GENOMIC DNA]</scope>
    <source>
        <strain evidence="8 9">NCTC12195</strain>
    </source>
</reference>